<protein>
    <recommendedName>
        <fullName evidence="4">Transcription factor Pcc1</fullName>
    </recommendedName>
</protein>
<dbReference type="Gene3D" id="3.30.310.50">
    <property type="entry name" value="Alpha-D-phosphohexomutase, C-terminal domain"/>
    <property type="match status" value="1"/>
</dbReference>
<evidence type="ECO:0000313" key="2">
    <source>
        <dbReference type="EMBL" id="OXV08442.1"/>
    </source>
</evidence>
<dbReference type="InterPro" id="IPR015419">
    <property type="entry name" value="CTAG/Pcc1"/>
</dbReference>
<organism evidence="2 3">
    <name type="scientific">Elaphomyces granulatus</name>
    <dbReference type="NCBI Taxonomy" id="519963"/>
    <lineage>
        <taxon>Eukaryota</taxon>
        <taxon>Fungi</taxon>
        <taxon>Dikarya</taxon>
        <taxon>Ascomycota</taxon>
        <taxon>Pezizomycotina</taxon>
        <taxon>Eurotiomycetes</taxon>
        <taxon>Eurotiomycetidae</taxon>
        <taxon>Eurotiales</taxon>
        <taxon>Elaphomycetaceae</taxon>
        <taxon>Elaphomyces</taxon>
    </lineage>
</organism>
<dbReference type="AlphaFoldDB" id="A0A232LWF0"/>
<comment type="caution">
    <text evidence="2">The sequence shown here is derived from an EMBL/GenBank/DDBJ whole genome shotgun (WGS) entry which is preliminary data.</text>
</comment>
<dbReference type="Pfam" id="PF09341">
    <property type="entry name" value="Pcc1"/>
    <property type="match status" value="1"/>
</dbReference>
<dbReference type="PANTHER" id="PTHR31283">
    <property type="entry name" value="EKC/KEOPS COMPLEX SUBUNIT PCC1 FAMILY MEMBER"/>
    <property type="match status" value="1"/>
</dbReference>
<dbReference type="GO" id="GO:0070525">
    <property type="term" value="P:tRNA threonylcarbamoyladenosine metabolic process"/>
    <property type="evidence" value="ECO:0007669"/>
    <property type="project" value="TreeGrafter"/>
</dbReference>
<name>A0A232LWF0_9EURO</name>
<sequence>MSLDSEFPYSLIISLPLPTHRLASSALRALQVDAELSPYVRRSFALKGPDHSEMNSDEDTRTILETTYQAATNRMLRVAVNGFMESLGVVLGVMEELDIDVLGNELRR</sequence>
<dbReference type="PANTHER" id="PTHR31283:SF5">
    <property type="entry name" value="EKC_KEOPS COMPLEX SUBUNIT LAGE3"/>
    <property type="match status" value="1"/>
</dbReference>
<comment type="similarity">
    <text evidence="1">Belongs to the CTAG/PCC1 family.</text>
</comment>
<dbReference type="EMBL" id="NPHW01004100">
    <property type="protein sequence ID" value="OXV08442.1"/>
    <property type="molecule type" value="Genomic_DNA"/>
</dbReference>
<evidence type="ECO:0000313" key="3">
    <source>
        <dbReference type="Proteomes" id="UP000243515"/>
    </source>
</evidence>
<gene>
    <name evidence="2" type="ORF">Egran_03792</name>
</gene>
<accession>A0A232LWF0</accession>
<reference evidence="2 3" key="1">
    <citation type="journal article" date="2015" name="Environ. Microbiol.">
        <title>Metagenome sequence of Elaphomyces granulatus from sporocarp tissue reveals Ascomycota ectomycorrhizal fingerprints of genome expansion and a Proteobacteria-rich microbiome.</title>
        <authorList>
            <person name="Quandt C.A."/>
            <person name="Kohler A."/>
            <person name="Hesse C.N."/>
            <person name="Sharpton T.J."/>
            <person name="Martin F."/>
            <person name="Spatafora J.W."/>
        </authorList>
    </citation>
    <scope>NUCLEOTIDE SEQUENCE [LARGE SCALE GENOMIC DNA]</scope>
    <source>
        <strain evidence="2 3">OSC145934</strain>
    </source>
</reference>
<dbReference type="GO" id="GO:0000408">
    <property type="term" value="C:EKC/KEOPS complex"/>
    <property type="evidence" value="ECO:0007669"/>
    <property type="project" value="TreeGrafter"/>
</dbReference>
<evidence type="ECO:0000256" key="1">
    <source>
        <dbReference type="ARBA" id="ARBA00007073"/>
    </source>
</evidence>
<dbReference type="FunFam" id="3.30.310.50:FF:000011">
    <property type="entry name" value="Transcription factor Pcc1"/>
    <property type="match status" value="1"/>
</dbReference>
<dbReference type="OrthoDB" id="10025739at2759"/>
<dbReference type="Proteomes" id="UP000243515">
    <property type="component" value="Unassembled WGS sequence"/>
</dbReference>
<evidence type="ECO:0008006" key="4">
    <source>
        <dbReference type="Google" id="ProtNLM"/>
    </source>
</evidence>
<keyword evidence="3" id="KW-1185">Reference proteome</keyword>
<proteinExistence type="inferred from homology"/>